<name>A0AAE9YZ19_9GAMM</name>
<accession>A0AAE9YZ19</accession>
<proteinExistence type="predicted"/>
<dbReference type="KEGG" id="tvd:SG34_020930"/>
<dbReference type="RefSeq" id="WP_044839714.1">
    <property type="nucleotide sequence ID" value="NZ_CP059733.1"/>
</dbReference>
<sequence length="583" mass="64844">MASFIRWPGLIAFFVFTGGLTAIVLIFLDLWIKLAVIQGLEQTTGAEVNITGVSHTFSPLAISLKQVQITDAKQPEFNQVQAEQVQAQIDLAPLMRRKVIIETLTVNGLQFNQPRKSPGEVYRPPVIFSADSLSQLMPESPELPDIDNMLAKTPLKTTQAANEVRLAYTRHNDELTRQYQQLPNREKILDYQNRIKQITATDYKDPIQFASAKKEFDQLHRELKQDKGKLTAFKSKVSLAQKELTVKLTQLRKAPEQDYEQLQALVSGDATAIKNITGLVFGERVAKWSDYLLSTYQVLAPMLNKPRQEQKKTAFNQGKKIAFSDSSSLPDFLIKTANISLSWQDEVIDSHWQNITHQHDKIVQPTRFTVSAASSKLWQSLQLEGDFWLTENQVKASQNWDLQGVMLNGLALVEEEKLTGAIKQGLLSSSGAISINENQISGSADINLNELVVAARGGDSLTNTVAGTLNQLTRLSINTRVSGSFQEPKLHSSSDLDKQIANAVLANLGPERQAKLKELKQKLTARSQGPLADGQANISQWLGWSQLGDSSLEKIQEMLGTRLSSPKGKDKLKGLFKDKIFNG</sequence>
<evidence type="ECO:0000313" key="3">
    <source>
        <dbReference type="Proteomes" id="UP000032352"/>
    </source>
</evidence>
<keyword evidence="1" id="KW-0812">Transmembrane</keyword>
<keyword evidence="1" id="KW-0472">Membrane</keyword>
<reference evidence="2 3" key="2">
    <citation type="journal article" date="2022" name="Mar. Drugs">
        <title>Bioassay-Guided Fractionation Leads to the Detection of Cholic Acid Generated by the Rare Thalassomonas sp.</title>
        <authorList>
            <person name="Pheiffer F."/>
            <person name="Schneider Y.K."/>
            <person name="Hansen E.H."/>
            <person name="Andersen J.H."/>
            <person name="Isaksson J."/>
            <person name="Busche T."/>
            <person name="R C."/>
            <person name="Kalinowski J."/>
            <person name="Zyl L.V."/>
            <person name="Trindade M."/>
        </authorList>
    </citation>
    <scope>NUCLEOTIDE SEQUENCE [LARGE SCALE GENOMIC DNA]</scope>
    <source>
        <strain evidence="2 3">XOM25</strain>
    </source>
</reference>
<reference evidence="2 3" key="1">
    <citation type="journal article" date="2015" name="Genome Announc.">
        <title>Draft Genome Sequences of Marine Isolates of Thalassomonas viridans and Thalassomonas actiniarum.</title>
        <authorList>
            <person name="Olonade I."/>
            <person name="van Zyl L.J."/>
            <person name="Trindade M."/>
        </authorList>
    </citation>
    <scope>NUCLEOTIDE SEQUENCE [LARGE SCALE GENOMIC DNA]</scope>
    <source>
        <strain evidence="2 3">XOM25</strain>
    </source>
</reference>
<organism evidence="2 3">
    <name type="scientific">Thalassomonas viridans</name>
    <dbReference type="NCBI Taxonomy" id="137584"/>
    <lineage>
        <taxon>Bacteria</taxon>
        <taxon>Pseudomonadati</taxon>
        <taxon>Pseudomonadota</taxon>
        <taxon>Gammaproteobacteria</taxon>
        <taxon>Alteromonadales</taxon>
        <taxon>Colwelliaceae</taxon>
        <taxon>Thalassomonas</taxon>
    </lineage>
</organism>
<dbReference type="InterPro" id="IPR019934">
    <property type="entry name" value="CHP03545"/>
</dbReference>
<dbReference type="GO" id="GO:0090313">
    <property type="term" value="P:regulation of protein targeting to membrane"/>
    <property type="evidence" value="ECO:0007669"/>
    <property type="project" value="TreeGrafter"/>
</dbReference>
<dbReference type="PANTHER" id="PTHR30441">
    <property type="entry name" value="DUF748 DOMAIN-CONTAINING PROTEIN"/>
    <property type="match status" value="1"/>
</dbReference>
<keyword evidence="3" id="KW-1185">Reference proteome</keyword>
<keyword evidence="1" id="KW-1133">Transmembrane helix</keyword>
<protein>
    <submittedName>
        <fullName evidence="2">TIGR03545 family protein</fullName>
    </submittedName>
</protein>
<dbReference type="InterPro" id="IPR052894">
    <property type="entry name" value="AsmA-related"/>
</dbReference>
<evidence type="ECO:0000313" key="2">
    <source>
        <dbReference type="EMBL" id="WDE03821.1"/>
    </source>
</evidence>
<dbReference type="EMBL" id="CP059733">
    <property type="protein sequence ID" value="WDE03821.1"/>
    <property type="molecule type" value="Genomic_DNA"/>
</dbReference>
<dbReference type="PANTHER" id="PTHR30441:SF8">
    <property type="entry name" value="DUF748 DOMAIN-CONTAINING PROTEIN"/>
    <property type="match status" value="1"/>
</dbReference>
<evidence type="ECO:0000256" key="1">
    <source>
        <dbReference type="SAM" id="Phobius"/>
    </source>
</evidence>
<dbReference type="Proteomes" id="UP000032352">
    <property type="component" value="Chromosome"/>
</dbReference>
<dbReference type="AlphaFoldDB" id="A0AAE9YZ19"/>
<feature type="transmembrane region" description="Helical" evidence="1">
    <location>
        <begin position="7"/>
        <end position="32"/>
    </location>
</feature>
<dbReference type="NCBIfam" id="TIGR03545">
    <property type="entry name" value="TIGR03545 family protein"/>
    <property type="match status" value="1"/>
</dbReference>
<gene>
    <name evidence="2" type="ORF">SG34_020930</name>
</gene>
<dbReference type="GO" id="GO:0005886">
    <property type="term" value="C:plasma membrane"/>
    <property type="evidence" value="ECO:0007669"/>
    <property type="project" value="TreeGrafter"/>
</dbReference>